<keyword evidence="12" id="KW-0511">Multifunctional enzyme</keyword>
<comment type="caution">
    <text evidence="17">The sequence shown here is derived from an EMBL/GenBank/DDBJ whole genome shotgun (WGS) entry which is preliminary data.</text>
</comment>
<gene>
    <name evidence="17" type="ORF">N866_04470</name>
</gene>
<dbReference type="GO" id="GO:0006747">
    <property type="term" value="P:FAD biosynthetic process"/>
    <property type="evidence" value="ECO:0007669"/>
    <property type="project" value="UniProtKB-UniRule"/>
</dbReference>
<comment type="similarity">
    <text evidence="15">Belongs to the ribF family.</text>
</comment>
<keyword evidence="5 15" id="KW-0288">FMN</keyword>
<keyword evidence="4 15" id="KW-0285">Flavoprotein</keyword>
<dbReference type="InterPro" id="IPR002606">
    <property type="entry name" value="Riboflavin_kinase_bac"/>
</dbReference>
<dbReference type="Gene3D" id="3.40.50.620">
    <property type="entry name" value="HUPs"/>
    <property type="match status" value="1"/>
</dbReference>
<dbReference type="PANTHER" id="PTHR22749:SF6">
    <property type="entry name" value="RIBOFLAVIN KINASE"/>
    <property type="match status" value="1"/>
</dbReference>
<evidence type="ECO:0000256" key="13">
    <source>
        <dbReference type="ARBA" id="ARBA00047880"/>
    </source>
</evidence>
<evidence type="ECO:0000256" key="3">
    <source>
        <dbReference type="ARBA" id="ARBA00005201"/>
    </source>
</evidence>
<evidence type="ECO:0000313" key="18">
    <source>
        <dbReference type="Proteomes" id="UP000019753"/>
    </source>
</evidence>
<comment type="function">
    <text evidence="1">Catalyzes the phosphorylation of riboflavin to FMN followed by the adenylation of FMN to FAD.</text>
</comment>
<dbReference type="EC" id="2.7.7.2" evidence="15"/>
<evidence type="ECO:0000256" key="12">
    <source>
        <dbReference type="ARBA" id="ARBA00023268"/>
    </source>
</evidence>
<keyword evidence="7 15" id="KW-0548">Nucleotidyltransferase</keyword>
<dbReference type="InterPro" id="IPR014729">
    <property type="entry name" value="Rossmann-like_a/b/a_fold"/>
</dbReference>
<evidence type="ECO:0000256" key="7">
    <source>
        <dbReference type="ARBA" id="ARBA00022695"/>
    </source>
</evidence>
<dbReference type="FunFam" id="2.40.30.30:FF:000003">
    <property type="entry name" value="Riboflavin biosynthesis protein"/>
    <property type="match status" value="1"/>
</dbReference>
<evidence type="ECO:0000256" key="11">
    <source>
        <dbReference type="ARBA" id="ARBA00022840"/>
    </source>
</evidence>
<keyword evidence="11 15" id="KW-0067">ATP-binding</keyword>
<evidence type="ECO:0000256" key="4">
    <source>
        <dbReference type="ARBA" id="ARBA00022630"/>
    </source>
</evidence>
<keyword evidence="9 15" id="KW-0418">Kinase</keyword>
<keyword evidence="6 15" id="KW-0808">Transferase</keyword>
<dbReference type="NCBIfam" id="NF004160">
    <property type="entry name" value="PRK05627.1-3"/>
    <property type="match status" value="1"/>
</dbReference>
<dbReference type="FunFam" id="3.40.50.620:FF:000021">
    <property type="entry name" value="Riboflavin biosynthesis protein"/>
    <property type="match status" value="1"/>
</dbReference>
<dbReference type="SMART" id="SM00904">
    <property type="entry name" value="Flavokinase"/>
    <property type="match status" value="1"/>
</dbReference>
<dbReference type="EC" id="2.7.1.26" evidence="15"/>
<keyword evidence="18" id="KW-1185">Reference proteome</keyword>
<dbReference type="AlphaFoldDB" id="A0A021VV10"/>
<dbReference type="RefSeq" id="WP_034226941.1">
    <property type="nucleotide sequence ID" value="NZ_AXCW01000152.1"/>
</dbReference>
<dbReference type="PANTHER" id="PTHR22749">
    <property type="entry name" value="RIBOFLAVIN KINASE/FMN ADENYLYLTRANSFERASE"/>
    <property type="match status" value="1"/>
</dbReference>
<dbReference type="UniPathway" id="UPA00276">
    <property type="reaction ID" value="UER00406"/>
</dbReference>
<organism evidence="17 18">
    <name type="scientific">Actinotalea ferrariae CF5-4</name>
    <dbReference type="NCBI Taxonomy" id="948458"/>
    <lineage>
        <taxon>Bacteria</taxon>
        <taxon>Bacillati</taxon>
        <taxon>Actinomycetota</taxon>
        <taxon>Actinomycetes</taxon>
        <taxon>Micrococcales</taxon>
        <taxon>Cellulomonadaceae</taxon>
        <taxon>Actinotalea</taxon>
    </lineage>
</organism>
<evidence type="ECO:0000256" key="8">
    <source>
        <dbReference type="ARBA" id="ARBA00022741"/>
    </source>
</evidence>
<dbReference type="Gene3D" id="2.40.30.30">
    <property type="entry name" value="Riboflavin kinase-like"/>
    <property type="match status" value="1"/>
</dbReference>
<dbReference type="CDD" id="cd02064">
    <property type="entry name" value="FAD_synthetase_N"/>
    <property type="match status" value="1"/>
</dbReference>
<dbReference type="Proteomes" id="UP000019753">
    <property type="component" value="Unassembled WGS sequence"/>
</dbReference>
<comment type="catalytic activity">
    <reaction evidence="13 15">
        <text>riboflavin + ATP = FMN + ADP + H(+)</text>
        <dbReference type="Rhea" id="RHEA:14357"/>
        <dbReference type="ChEBI" id="CHEBI:15378"/>
        <dbReference type="ChEBI" id="CHEBI:30616"/>
        <dbReference type="ChEBI" id="CHEBI:57986"/>
        <dbReference type="ChEBI" id="CHEBI:58210"/>
        <dbReference type="ChEBI" id="CHEBI:456216"/>
        <dbReference type="EC" id="2.7.1.26"/>
    </reaction>
</comment>
<dbReference type="GO" id="GO:0009231">
    <property type="term" value="P:riboflavin biosynthetic process"/>
    <property type="evidence" value="ECO:0007669"/>
    <property type="project" value="InterPro"/>
</dbReference>
<dbReference type="Pfam" id="PF06574">
    <property type="entry name" value="FAD_syn"/>
    <property type="match status" value="1"/>
</dbReference>
<dbReference type="Pfam" id="PF01687">
    <property type="entry name" value="Flavokinase"/>
    <property type="match status" value="1"/>
</dbReference>
<dbReference type="SUPFAM" id="SSF82114">
    <property type="entry name" value="Riboflavin kinase-like"/>
    <property type="match status" value="1"/>
</dbReference>
<protein>
    <recommendedName>
        <fullName evidence="15">Riboflavin biosynthesis protein</fullName>
    </recommendedName>
    <domain>
        <recommendedName>
            <fullName evidence="15">Riboflavin kinase</fullName>
            <ecNumber evidence="15">2.7.1.26</ecNumber>
        </recommendedName>
        <alternativeName>
            <fullName evidence="15">Flavokinase</fullName>
        </alternativeName>
    </domain>
    <domain>
        <recommendedName>
            <fullName evidence="15">FMN adenylyltransferase</fullName>
            <ecNumber evidence="15">2.7.7.2</ecNumber>
        </recommendedName>
        <alternativeName>
            <fullName evidence="15">FAD pyrophosphorylase</fullName>
        </alternativeName>
        <alternativeName>
            <fullName evidence="15">FAD synthase</fullName>
        </alternativeName>
    </domain>
</protein>
<evidence type="ECO:0000256" key="6">
    <source>
        <dbReference type="ARBA" id="ARBA00022679"/>
    </source>
</evidence>
<evidence type="ECO:0000256" key="9">
    <source>
        <dbReference type="ARBA" id="ARBA00022777"/>
    </source>
</evidence>
<dbReference type="InterPro" id="IPR015864">
    <property type="entry name" value="FAD_synthase"/>
</dbReference>
<dbReference type="UniPathway" id="UPA00277">
    <property type="reaction ID" value="UER00407"/>
</dbReference>
<feature type="domain" description="Riboflavin kinase" evidence="16">
    <location>
        <begin position="186"/>
        <end position="317"/>
    </location>
</feature>
<evidence type="ECO:0000256" key="2">
    <source>
        <dbReference type="ARBA" id="ARBA00004726"/>
    </source>
</evidence>
<dbReference type="PIRSF" id="PIRSF004491">
    <property type="entry name" value="FAD_Synth"/>
    <property type="match status" value="1"/>
</dbReference>
<dbReference type="GO" id="GO:0008531">
    <property type="term" value="F:riboflavin kinase activity"/>
    <property type="evidence" value="ECO:0007669"/>
    <property type="project" value="UniProtKB-UniRule"/>
</dbReference>
<evidence type="ECO:0000256" key="14">
    <source>
        <dbReference type="ARBA" id="ARBA00049494"/>
    </source>
</evidence>
<evidence type="ECO:0000259" key="16">
    <source>
        <dbReference type="SMART" id="SM00904"/>
    </source>
</evidence>
<proteinExistence type="inferred from homology"/>
<dbReference type="OrthoDB" id="9803667at2"/>
<dbReference type="InterPro" id="IPR015865">
    <property type="entry name" value="Riboflavin_kinase_bac/euk"/>
</dbReference>
<comment type="catalytic activity">
    <reaction evidence="14 15">
        <text>FMN + ATP + H(+) = FAD + diphosphate</text>
        <dbReference type="Rhea" id="RHEA:17237"/>
        <dbReference type="ChEBI" id="CHEBI:15378"/>
        <dbReference type="ChEBI" id="CHEBI:30616"/>
        <dbReference type="ChEBI" id="CHEBI:33019"/>
        <dbReference type="ChEBI" id="CHEBI:57692"/>
        <dbReference type="ChEBI" id="CHEBI:58210"/>
        <dbReference type="EC" id="2.7.7.2"/>
    </reaction>
</comment>
<dbReference type="GO" id="GO:0005524">
    <property type="term" value="F:ATP binding"/>
    <property type="evidence" value="ECO:0007669"/>
    <property type="project" value="UniProtKB-UniRule"/>
</dbReference>
<comment type="pathway">
    <text evidence="3 15">Cofactor biosynthesis; FMN biosynthesis; FMN from riboflavin (ATP route): step 1/1.</text>
</comment>
<dbReference type="EMBL" id="AXCW01000152">
    <property type="protein sequence ID" value="EYR62897.1"/>
    <property type="molecule type" value="Genomic_DNA"/>
</dbReference>
<dbReference type="NCBIfam" id="TIGR00083">
    <property type="entry name" value="ribF"/>
    <property type="match status" value="1"/>
</dbReference>
<evidence type="ECO:0000256" key="5">
    <source>
        <dbReference type="ARBA" id="ARBA00022643"/>
    </source>
</evidence>
<evidence type="ECO:0000256" key="15">
    <source>
        <dbReference type="PIRNR" id="PIRNR004491"/>
    </source>
</evidence>
<dbReference type="GO" id="GO:0003919">
    <property type="term" value="F:FMN adenylyltransferase activity"/>
    <property type="evidence" value="ECO:0007669"/>
    <property type="project" value="UniProtKB-UniRule"/>
</dbReference>
<dbReference type="GO" id="GO:0009398">
    <property type="term" value="P:FMN biosynthetic process"/>
    <property type="evidence" value="ECO:0007669"/>
    <property type="project" value="UniProtKB-UniRule"/>
</dbReference>
<evidence type="ECO:0000313" key="17">
    <source>
        <dbReference type="EMBL" id="EYR62897.1"/>
    </source>
</evidence>
<name>A0A021VV10_9CELL</name>
<sequence>MECWTDLDDVPRDVGPSVVTIGNFDGVHRGHRSVLARMVAAARALGGRAVAVTFDPHPLQVHRPDTAPELLTGVADRLELLAETGLDAVLLLEYTLEFARTTPEDFVRRYLVEALGAARVVVGRDVRFGRDNTGDLATMAELGRRHGFEVDVLEDIHGTAPAERRWSSTWVRELLTAGNVEAAAQILGRPHRVRGVVVHGDARGRELGYPTANLGRTSGMVPADGVYAGWMRRVHHPAGLPDGYLPVAVSIGTNPTFDGVERRVEAHVPSRTDLDLYDEEVVVELVHRLRPTLRFASVEELVDQMAQDVERTRALLADGPLVLRGAAGA</sequence>
<dbReference type="InterPro" id="IPR023468">
    <property type="entry name" value="Riboflavin_kinase"/>
</dbReference>
<keyword evidence="8 15" id="KW-0547">Nucleotide-binding</keyword>
<evidence type="ECO:0000256" key="1">
    <source>
        <dbReference type="ARBA" id="ARBA00002121"/>
    </source>
</evidence>
<comment type="pathway">
    <text evidence="2 15">Cofactor biosynthesis; FAD biosynthesis; FAD from FMN: step 1/1.</text>
</comment>
<reference evidence="17 18" key="1">
    <citation type="submission" date="2014-01" db="EMBL/GenBank/DDBJ databases">
        <title>Actinotalea ferrariae CF5-4.</title>
        <authorList>
            <person name="Chen F."/>
            <person name="Li Y."/>
            <person name="Wang G."/>
        </authorList>
    </citation>
    <scope>NUCLEOTIDE SEQUENCE [LARGE SCALE GENOMIC DNA]</scope>
    <source>
        <strain evidence="17 18">CF5-4</strain>
    </source>
</reference>
<dbReference type="InterPro" id="IPR023465">
    <property type="entry name" value="Riboflavin_kinase_dom_sf"/>
</dbReference>
<dbReference type="SUPFAM" id="SSF52374">
    <property type="entry name" value="Nucleotidylyl transferase"/>
    <property type="match status" value="1"/>
</dbReference>
<keyword evidence="10 15" id="KW-0274">FAD</keyword>
<evidence type="ECO:0000256" key="10">
    <source>
        <dbReference type="ARBA" id="ARBA00022827"/>
    </source>
</evidence>
<accession>A0A021VV10</accession>